<dbReference type="AlphaFoldDB" id="A0A0N8DCC8"/>
<evidence type="ECO:0000313" key="2">
    <source>
        <dbReference type="EMBL" id="KZS05934.1"/>
    </source>
</evidence>
<evidence type="ECO:0000313" key="3">
    <source>
        <dbReference type="Proteomes" id="UP000076858"/>
    </source>
</evidence>
<feature type="compositionally biased region" description="Basic and acidic residues" evidence="1">
    <location>
        <begin position="65"/>
        <end position="75"/>
    </location>
</feature>
<organism evidence="2 3">
    <name type="scientific">Daphnia magna</name>
    <dbReference type="NCBI Taxonomy" id="35525"/>
    <lineage>
        <taxon>Eukaryota</taxon>
        <taxon>Metazoa</taxon>
        <taxon>Ecdysozoa</taxon>
        <taxon>Arthropoda</taxon>
        <taxon>Crustacea</taxon>
        <taxon>Branchiopoda</taxon>
        <taxon>Diplostraca</taxon>
        <taxon>Cladocera</taxon>
        <taxon>Anomopoda</taxon>
        <taxon>Daphniidae</taxon>
        <taxon>Daphnia</taxon>
    </lineage>
</organism>
<keyword evidence="3" id="KW-1185">Reference proteome</keyword>
<feature type="region of interest" description="Disordered" evidence="1">
    <location>
        <begin position="267"/>
        <end position="295"/>
    </location>
</feature>
<dbReference type="EMBL" id="LRGB01002860">
    <property type="protein sequence ID" value="KZS05934.1"/>
    <property type="molecule type" value="Genomic_DNA"/>
</dbReference>
<name>A0A0N8DCC8_9CRUS</name>
<gene>
    <name evidence="2" type="ORF">APZ42_030933</name>
</gene>
<dbReference type="Proteomes" id="UP000076858">
    <property type="component" value="Unassembled WGS sequence"/>
</dbReference>
<comment type="caution">
    <text evidence="2">The sequence shown here is derived from an EMBL/GenBank/DDBJ whole genome shotgun (WGS) entry which is preliminary data.</text>
</comment>
<proteinExistence type="predicted"/>
<reference evidence="2 3" key="1">
    <citation type="submission" date="2016-03" db="EMBL/GenBank/DDBJ databases">
        <title>EvidentialGene: Evidence-directed Construction of Genes on Genomes.</title>
        <authorList>
            <person name="Gilbert D.G."/>
            <person name="Choi J.-H."/>
            <person name="Mockaitis K."/>
            <person name="Colbourne J."/>
            <person name="Pfrender M."/>
        </authorList>
    </citation>
    <scope>NUCLEOTIDE SEQUENCE [LARGE SCALE GENOMIC DNA]</scope>
    <source>
        <strain evidence="2 3">Xinb3</strain>
        <tissue evidence="2">Complete organism</tissue>
    </source>
</reference>
<protein>
    <submittedName>
        <fullName evidence="2">Uncharacterized protein</fullName>
    </submittedName>
</protein>
<feature type="region of interest" description="Disordered" evidence="1">
    <location>
        <begin position="65"/>
        <end position="90"/>
    </location>
</feature>
<accession>A0A0N8DCC8</accession>
<evidence type="ECO:0000256" key="1">
    <source>
        <dbReference type="SAM" id="MobiDB-lite"/>
    </source>
</evidence>
<sequence>MECNSTDLSINHTLVENKNETETKSRFVGRRRRRTLSLPSQLHKATLSSDREDMNWCQLKVKLEKSDENSADQRGDGSSSSKPMDEVVIKSEHGPPVLTYTLRSTTPVKNKPNQELLEFNKAKRKWTEDEQMHLVDILNNEGYNGDIKYLAAKFPGQSVDSLRYFFVSMINPKKEEWEMSLDRYIKMIKNDHGRQSFGENWPQFVDSYSKFGKHPCPSVVGGVNYALIYQSIVFFMHGGIPKRLDEWSQAKLYILVQQLRKNLKDRYKRSTTEHSMTPKKDIKTREERNENLAERRSGQWSEGEWAAREKALSKNIHAVREFFFSHDCFNPFMFPLD</sequence>